<dbReference type="Ensembl" id="ENSDLAT00005086069.1">
    <property type="protein sequence ID" value="ENSDLAP00005066841.1"/>
    <property type="gene ID" value="ENSDLAG00005033219.1"/>
</dbReference>
<dbReference type="PANTHER" id="PTHR11616:SF237">
    <property type="entry name" value="TRANSPORTER"/>
    <property type="match status" value="1"/>
</dbReference>
<reference evidence="10" key="2">
    <citation type="submission" date="2025-09" db="UniProtKB">
        <authorList>
            <consortium name="Ensembl"/>
        </authorList>
    </citation>
    <scope>IDENTIFICATION</scope>
</reference>
<feature type="binding site" evidence="6">
    <location>
        <position position="280"/>
    </location>
    <ligand>
        <name>Na(+)</name>
        <dbReference type="ChEBI" id="CHEBI:29101"/>
        <label>1</label>
    </ligand>
</feature>
<evidence type="ECO:0000256" key="9">
    <source>
        <dbReference type="SAM" id="Phobius"/>
    </source>
</evidence>
<accession>A0A8P4FZW1</accession>
<name>A0A8P4FZW1_DICLA</name>
<keyword evidence="5 9" id="KW-0472">Membrane</keyword>
<feature type="binding site" evidence="6">
    <location>
        <position position="37"/>
    </location>
    <ligand>
        <name>Na(+)</name>
        <dbReference type="ChEBI" id="CHEBI:29101"/>
        <label>1</label>
    </ligand>
</feature>
<dbReference type="PANTHER" id="PTHR11616">
    <property type="entry name" value="SODIUM/CHLORIDE DEPENDENT TRANSPORTER"/>
    <property type="match status" value="1"/>
</dbReference>
<protein>
    <recommendedName>
        <fullName evidence="8">Transporter</fullName>
    </recommendedName>
</protein>
<evidence type="ECO:0000313" key="11">
    <source>
        <dbReference type="Proteomes" id="UP000694389"/>
    </source>
</evidence>
<evidence type="ECO:0000256" key="4">
    <source>
        <dbReference type="ARBA" id="ARBA00022989"/>
    </source>
</evidence>
<dbReference type="GeneTree" id="ENSGT00940000165190"/>
<evidence type="ECO:0000256" key="7">
    <source>
        <dbReference type="PIRSR" id="PIRSR600175-2"/>
    </source>
</evidence>
<dbReference type="GO" id="GO:0042995">
    <property type="term" value="C:cell projection"/>
    <property type="evidence" value="ECO:0007669"/>
    <property type="project" value="TreeGrafter"/>
</dbReference>
<dbReference type="GO" id="GO:0005886">
    <property type="term" value="C:plasma membrane"/>
    <property type="evidence" value="ECO:0007669"/>
    <property type="project" value="TreeGrafter"/>
</dbReference>
<keyword evidence="7" id="KW-1015">Disulfide bond</keyword>
<evidence type="ECO:0000256" key="8">
    <source>
        <dbReference type="RuleBase" id="RU003732"/>
    </source>
</evidence>
<keyword evidence="8" id="KW-0769">Symport</keyword>
<evidence type="ECO:0000256" key="2">
    <source>
        <dbReference type="ARBA" id="ARBA00022448"/>
    </source>
</evidence>
<sequence length="313" mass="35439">MDQAHTEMQTKVEKREQWKKKREYILTSAGNMVGLGNVWRFPYLCYKNGGGVFLLPYCFFAVLCGLPLFLLETAIGQYTQEGPTTCWIQLCPLAQGTGYSTIVIQLYSRIYNIILAWAILYFIYCFRDPLPWATCNNPWNTDRCVDLTSLNRTAIHSGNLTVNWTSGNLIKSSISEFWERGVLSMSGGIAEVGTVQWDLLLCLLACWVVCYFCIWKGVSSTGKVVYFTTLFPYVMLIILLIRGLTLPGAWQGVVYYLYPEPSRLADPQVWMEACTQVLFSYGVAAGVVTTLGSYNKVKNNCYKYAMEECTFSS</sequence>
<dbReference type="AlphaFoldDB" id="A0A8P4FZW1"/>
<comment type="similarity">
    <text evidence="8">Belongs to the sodium:neurotransmitter symporter (SNF) (TC 2.A.22) family.</text>
</comment>
<dbReference type="InterPro" id="IPR000175">
    <property type="entry name" value="Na/ntran_symport"/>
</dbReference>
<feature type="binding site" evidence="6">
    <location>
        <position position="30"/>
    </location>
    <ligand>
        <name>Na(+)</name>
        <dbReference type="ChEBI" id="CHEBI:29101"/>
        <label>1</label>
    </ligand>
</feature>
<keyword evidence="11" id="KW-1185">Reference proteome</keyword>
<comment type="subcellular location">
    <subcellularLocation>
        <location evidence="1">Membrane</location>
        <topology evidence="1">Multi-pass membrane protein</topology>
    </subcellularLocation>
</comment>
<evidence type="ECO:0000256" key="3">
    <source>
        <dbReference type="ARBA" id="ARBA00022692"/>
    </source>
</evidence>
<evidence type="ECO:0000313" key="10">
    <source>
        <dbReference type="Ensembl" id="ENSDLAP00005066841.1"/>
    </source>
</evidence>
<feature type="transmembrane region" description="Helical" evidence="9">
    <location>
        <begin position="230"/>
        <end position="258"/>
    </location>
</feature>
<dbReference type="GO" id="GO:0005332">
    <property type="term" value="F:gamma-aminobutyric acid:sodium:chloride symporter activity"/>
    <property type="evidence" value="ECO:0007669"/>
    <property type="project" value="TreeGrafter"/>
</dbReference>
<evidence type="ECO:0000256" key="1">
    <source>
        <dbReference type="ARBA" id="ARBA00004141"/>
    </source>
</evidence>
<dbReference type="PROSITE" id="PS50267">
    <property type="entry name" value="NA_NEUROTRAN_SYMP_3"/>
    <property type="match status" value="1"/>
</dbReference>
<dbReference type="Proteomes" id="UP000694389">
    <property type="component" value="Unassembled WGS sequence"/>
</dbReference>
<dbReference type="PROSITE" id="PS00610">
    <property type="entry name" value="NA_NEUROTRAN_SYMP_1"/>
    <property type="match status" value="1"/>
</dbReference>
<keyword evidence="3 8" id="KW-0812">Transmembrane</keyword>
<dbReference type="Pfam" id="PF00209">
    <property type="entry name" value="SNF"/>
    <property type="match status" value="1"/>
</dbReference>
<dbReference type="GO" id="GO:0046872">
    <property type="term" value="F:metal ion binding"/>
    <property type="evidence" value="ECO:0007669"/>
    <property type="project" value="UniProtKB-KW"/>
</dbReference>
<feature type="transmembrane region" description="Helical" evidence="9">
    <location>
        <begin position="195"/>
        <end position="218"/>
    </location>
</feature>
<dbReference type="SUPFAM" id="SSF161070">
    <property type="entry name" value="SNF-like"/>
    <property type="match status" value="1"/>
</dbReference>
<feature type="disulfide bond" evidence="7">
    <location>
        <begin position="135"/>
        <end position="144"/>
    </location>
</feature>
<reference evidence="10" key="1">
    <citation type="submission" date="2025-08" db="UniProtKB">
        <authorList>
            <consortium name="Ensembl"/>
        </authorList>
    </citation>
    <scope>IDENTIFICATION</scope>
</reference>
<feature type="binding site" evidence="6">
    <location>
        <position position="33"/>
    </location>
    <ligand>
        <name>Na(+)</name>
        <dbReference type="ChEBI" id="CHEBI:29101"/>
        <label>1</label>
    </ligand>
</feature>
<feature type="transmembrane region" description="Helical" evidence="9">
    <location>
        <begin position="278"/>
        <end position="297"/>
    </location>
</feature>
<evidence type="ECO:0000256" key="5">
    <source>
        <dbReference type="ARBA" id="ARBA00023136"/>
    </source>
</evidence>
<dbReference type="PRINTS" id="PR00176">
    <property type="entry name" value="NANEUSMPORT"/>
</dbReference>
<feature type="transmembrane region" description="Helical" evidence="9">
    <location>
        <begin position="53"/>
        <end position="71"/>
    </location>
</feature>
<keyword evidence="6" id="KW-0915">Sodium</keyword>
<evidence type="ECO:0000256" key="6">
    <source>
        <dbReference type="PIRSR" id="PIRSR600175-1"/>
    </source>
</evidence>
<proteinExistence type="inferred from homology"/>
<dbReference type="InterPro" id="IPR037272">
    <property type="entry name" value="SNS_sf"/>
</dbReference>
<organism evidence="10 11">
    <name type="scientific">Dicentrarchus labrax</name>
    <name type="common">European seabass</name>
    <name type="synonym">Morone labrax</name>
    <dbReference type="NCBI Taxonomy" id="13489"/>
    <lineage>
        <taxon>Eukaryota</taxon>
        <taxon>Metazoa</taxon>
        <taxon>Chordata</taxon>
        <taxon>Craniata</taxon>
        <taxon>Vertebrata</taxon>
        <taxon>Euteleostomi</taxon>
        <taxon>Actinopterygii</taxon>
        <taxon>Neopterygii</taxon>
        <taxon>Teleostei</taxon>
        <taxon>Neoteleostei</taxon>
        <taxon>Acanthomorphata</taxon>
        <taxon>Eupercaria</taxon>
        <taxon>Moronidae</taxon>
        <taxon>Dicentrarchus</taxon>
    </lineage>
</organism>
<keyword evidence="4 9" id="KW-1133">Transmembrane helix</keyword>
<feature type="transmembrane region" description="Helical" evidence="9">
    <location>
        <begin position="24"/>
        <end position="41"/>
    </location>
</feature>
<keyword evidence="6" id="KW-0479">Metal-binding</keyword>
<feature type="transmembrane region" description="Helical" evidence="9">
    <location>
        <begin position="106"/>
        <end position="124"/>
    </location>
</feature>
<keyword evidence="2 8" id="KW-0813">Transport</keyword>